<keyword evidence="3" id="KW-1185">Reference proteome</keyword>
<proteinExistence type="predicted"/>
<feature type="signal peptide" evidence="1">
    <location>
        <begin position="1"/>
        <end position="20"/>
    </location>
</feature>
<evidence type="ECO:0000256" key="1">
    <source>
        <dbReference type="SAM" id="SignalP"/>
    </source>
</evidence>
<evidence type="ECO:0000313" key="3">
    <source>
        <dbReference type="Proteomes" id="UP001163981"/>
    </source>
</evidence>
<protein>
    <submittedName>
        <fullName evidence="2">GLPGLI family protein</fullName>
    </submittedName>
</protein>
<dbReference type="EMBL" id="CP069620">
    <property type="protein sequence ID" value="UZH55224.1"/>
    <property type="molecule type" value="Genomic_DNA"/>
</dbReference>
<dbReference type="RefSeq" id="WP_265163574.1">
    <property type="nucleotide sequence ID" value="NZ_CP069620.1"/>
</dbReference>
<organism evidence="2 3">
    <name type="scientific">Salinimicrobium tongyeongense</name>
    <dbReference type="NCBI Taxonomy" id="2809707"/>
    <lineage>
        <taxon>Bacteria</taxon>
        <taxon>Pseudomonadati</taxon>
        <taxon>Bacteroidota</taxon>
        <taxon>Flavobacteriia</taxon>
        <taxon>Flavobacteriales</taxon>
        <taxon>Flavobacteriaceae</taxon>
        <taxon>Salinimicrobium</taxon>
    </lineage>
</organism>
<dbReference type="Proteomes" id="UP001163981">
    <property type="component" value="Chromosome"/>
</dbReference>
<gene>
    <name evidence="2" type="ORF">JRG66_14945</name>
</gene>
<dbReference type="NCBIfam" id="TIGR01200">
    <property type="entry name" value="GLPGLI"/>
    <property type="match status" value="1"/>
</dbReference>
<sequence length="249" mass="28699">MRIPLVIILMLLSCIPLARAQKFTGEISYTKQLILPENALKELKQKNPQQYENFLNNISKAKDATGQIKFMLIFTEEKSNYYAENSLGKGDGIVESIIENTGLYYNYASTPYRYQEVEFQGKKFLIKREPLNWKLTGETKTLSGYSCRKATATQEFTSIRTKKTIIHNIEAWFTNEIPFPYGPEGFGGLPGLILEMKFAQNYYYATKIKLSQKNTKIATPNLKNVISFQEYQAIMEGLDKRFREFQGID</sequence>
<reference evidence="2" key="1">
    <citation type="submission" date="2021-02" db="EMBL/GenBank/DDBJ databases">
        <title>Salinimicrobium sp. nov. isolated from seawater in Tongyeong, Republic of Korea.</title>
        <authorList>
            <person name="Lee S.-J."/>
        </authorList>
    </citation>
    <scope>NUCLEOTIDE SEQUENCE</scope>
    <source>
        <strain evidence="2">HN-2-9-2</strain>
    </source>
</reference>
<feature type="chain" id="PRO_5045150600" evidence="1">
    <location>
        <begin position="21"/>
        <end position="249"/>
    </location>
</feature>
<name>A0ABY6NR14_9FLAO</name>
<accession>A0ABY6NR14</accession>
<dbReference type="InterPro" id="IPR005901">
    <property type="entry name" value="GLPGLI"/>
</dbReference>
<evidence type="ECO:0000313" key="2">
    <source>
        <dbReference type="EMBL" id="UZH55224.1"/>
    </source>
</evidence>
<keyword evidence="1" id="KW-0732">Signal</keyword>
<dbReference type="Pfam" id="PF09697">
    <property type="entry name" value="Porph_ging"/>
    <property type="match status" value="1"/>
</dbReference>